<dbReference type="Gene3D" id="1.10.1220.10">
    <property type="entry name" value="Met repressor-like"/>
    <property type="match status" value="1"/>
</dbReference>
<dbReference type="NCBIfam" id="NF002169">
    <property type="entry name" value="PRK01002.1"/>
    <property type="match status" value="1"/>
</dbReference>
<keyword evidence="1 6" id="KW-0533">Nickel</keyword>
<evidence type="ECO:0000256" key="3">
    <source>
        <dbReference type="ARBA" id="ARBA00023015"/>
    </source>
</evidence>
<feature type="binding site" evidence="6">
    <location>
        <position position="97"/>
    </location>
    <ligand>
        <name>Ni(2+)</name>
        <dbReference type="ChEBI" id="CHEBI:49786"/>
    </ligand>
</feature>
<proteinExistence type="inferred from homology"/>
<dbReference type="InterPro" id="IPR022988">
    <property type="entry name" value="Ni_resp_reg_NikR"/>
</dbReference>
<keyword evidence="3 6" id="KW-0805">Transcription regulation</keyword>
<dbReference type="GO" id="GO:0003677">
    <property type="term" value="F:DNA binding"/>
    <property type="evidence" value="ECO:0007669"/>
    <property type="project" value="UniProtKB-KW"/>
</dbReference>
<dbReference type="HAMAP" id="MF_00476">
    <property type="entry name" value="NikR"/>
    <property type="match status" value="1"/>
</dbReference>
<dbReference type="NCBIfam" id="NF002815">
    <property type="entry name" value="PRK02967.1"/>
    <property type="match status" value="1"/>
</dbReference>
<feature type="domain" description="Transcription factor NikR nickel binding C-terminal" evidence="7">
    <location>
        <begin position="55"/>
        <end position="130"/>
    </location>
</feature>
<dbReference type="PANTHER" id="PTHR34719:SF2">
    <property type="entry name" value="NICKEL-RESPONSIVE REGULATOR"/>
    <property type="match status" value="1"/>
</dbReference>
<evidence type="ECO:0000313" key="9">
    <source>
        <dbReference type="Proteomes" id="UP000033966"/>
    </source>
</evidence>
<evidence type="ECO:0000256" key="5">
    <source>
        <dbReference type="ARBA" id="ARBA00023163"/>
    </source>
</evidence>
<feature type="binding site" evidence="6">
    <location>
        <position position="78"/>
    </location>
    <ligand>
        <name>Ni(2+)</name>
        <dbReference type="ChEBI" id="CHEBI:49786"/>
    </ligand>
</feature>
<evidence type="ECO:0000256" key="4">
    <source>
        <dbReference type="ARBA" id="ARBA00023125"/>
    </source>
</evidence>
<dbReference type="InterPro" id="IPR010985">
    <property type="entry name" value="Ribbon_hlx_hlx"/>
</dbReference>
<dbReference type="GO" id="GO:0010045">
    <property type="term" value="P:response to nickel cation"/>
    <property type="evidence" value="ECO:0007669"/>
    <property type="project" value="InterPro"/>
</dbReference>
<keyword evidence="5 6" id="KW-0804">Transcription</keyword>
<keyword evidence="2 6" id="KW-0479">Metal-binding</keyword>
<reference evidence="8 9" key="1">
    <citation type="journal article" date="2015" name="Nature">
        <title>rRNA introns, odd ribosomes, and small enigmatic genomes across a large radiation of phyla.</title>
        <authorList>
            <person name="Brown C.T."/>
            <person name="Hug L.A."/>
            <person name="Thomas B.C."/>
            <person name="Sharon I."/>
            <person name="Castelle C.J."/>
            <person name="Singh A."/>
            <person name="Wilkins M.J."/>
            <person name="Williams K.H."/>
            <person name="Banfield J.F."/>
        </authorList>
    </citation>
    <scope>NUCLEOTIDE SEQUENCE [LARGE SCALE GENOMIC DNA]</scope>
</reference>
<dbReference type="EMBL" id="LCKF01000014">
    <property type="protein sequence ID" value="KKT91314.1"/>
    <property type="molecule type" value="Genomic_DNA"/>
</dbReference>
<dbReference type="InterPro" id="IPR050192">
    <property type="entry name" value="CopG/NikR_regulator"/>
</dbReference>
<evidence type="ECO:0000256" key="6">
    <source>
        <dbReference type="HAMAP-Rule" id="MF_00476"/>
    </source>
</evidence>
<organism evidence="8 9">
    <name type="scientific">Candidatus Jorgensenbacteria bacterium GW2011_GWA2_45_13</name>
    <dbReference type="NCBI Taxonomy" id="1618662"/>
    <lineage>
        <taxon>Bacteria</taxon>
        <taxon>Candidatus Joergenseniibacteriota</taxon>
    </lineage>
</organism>
<dbReference type="SUPFAM" id="SSF47598">
    <property type="entry name" value="Ribbon-helix-helix"/>
    <property type="match status" value="1"/>
</dbReference>
<dbReference type="InterPro" id="IPR013321">
    <property type="entry name" value="Arc_rbn_hlx_hlx"/>
</dbReference>
<accession>A0A0G1P4H3</accession>
<evidence type="ECO:0000313" key="8">
    <source>
        <dbReference type="EMBL" id="KKT91314.1"/>
    </source>
</evidence>
<name>A0A0G1P4H3_9BACT</name>
<dbReference type="CDD" id="cd22231">
    <property type="entry name" value="RHH_NikR_HicB-like"/>
    <property type="match status" value="1"/>
</dbReference>
<feature type="binding site" evidence="6">
    <location>
        <position position="89"/>
    </location>
    <ligand>
        <name>Ni(2+)</name>
        <dbReference type="ChEBI" id="CHEBI:49786"/>
    </ligand>
</feature>
<dbReference type="SUPFAM" id="SSF55021">
    <property type="entry name" value="ACT-like"/>
    <property type="match status" value="1"/>
</dbReference>
<evidence type="ECO:0000256" key="2">
    <source>
        <dbReference type="ARBA" id="ARBA00022723"/>
    </source>
</evidence>
<dbReference type="InterPro" id="IPR045865">
    <property type="entry name" value="ACT-like_dom_sf"/>
</dbReference>
<dbReference type="Proteomes" id="UP000033966">
    <property type="component" value="Unassembled WGS sequence"/>
</dbReference>
<dbReference type="InterPro" id="IPR014864">
    <property type="entry name" value="TF_NikR_Ni-bd_C"/>
</dbReference>
<gene>
    <name evidence="8" type="ORF">UW92_C0014G0014</name>
</gene>
<comment type="cofactor">
    <cofactor evidence="6">
        <name>Ni(2+)</name>
        <dbReference type="ChEBI" id="CHEBI:49786"/>
    </cofactor>
    <text evidence="6">Binds 1 nickel ion per subunit.</text>
</comment>
<feature type="binding site" evidence="6">
    <location>
        <position position="91"/>
    </location>
    <ligand>
        <name>Ni(2+)</name>
        <dbReference type="ChEBI" id="CHEBI:49786"/>
    </ligand>
</feature>
<sequence length="132" mass="14613">MSVERIAISLERDTLEKLQASMGKRAHWNRSKAVSDIIRDYLTKEEWQVGKGRRVGTVSLVYNHHAHGVLERITEIQHDSGASIISTLHVHLSHDECLEVIAVRGKAGRIQGIGDRLGAVRGVKSCKLSIVA</sequence>
<dbReference type="GO" id="GO:0003700">
    <property type="term" value="F:DNA-binding transcription factor activity"/>
    <property type="evidence" value="ECO:0007669"/>
    <property type="project" value="UniProtKB-UniRule"/>
</dbReference>
<dbReference type="NCBIfam" id="NF003381">
    <property type="entry name" value="PRK04460.1"/>
    <property type="match status" value="1"/>
</dbReference>
<dbReference type="GO" id="GO:0016151">
    <property type="term" value="F:nickel cation binding"/>
    <property type="evidence" value="ECO:0007669"/>
    <property type="project" value="UniProtKB-UniRule"/>
</dbReference>
<comment type="function">
    <text evidence="6">Transcriptional regulator.</text>
</comment>
<evidence type="ECO:0000259" key="7">
    <source>
        <dbReference type="Pfam" id="PF08753"/>
    </source>
</evidence>
<comment type="caution">
    <text evidence="8">The sequence shown here is derived from an EMBL/GenBank/DDBJ whole genome shotgun (WGS) entry which is preliminary data.</text>
</comment>
<keyword evidence="4 6" id="KW-0238">DNA-binding</keyword>
<dbReference type="Pfam" id="PF08753">
    <property type="entry name" value="NikR_C"/>
    <property type="match status" value="1"/>
</dbReference>
<dbReference type="Gene3D" id="3.30.70.1150">
    <property type="entry name" value="ACT-like. Chain A, domain 2"/>
    <property type="match status" value="1"/>
</dbReference>
<evidence type="ECO:0000256" key="1">
    <source>
        <dbReference type="ARBA" id="ARBA00022596"/>
    </source>
</evidence>
<protein>
    <recommendedName>
        <fullName evidence="6">Putative nickel-responsive regulator</fullName>
    </recommendedName>
</protein>
<dbReference type="InterPro" id="IPR027271">
    <property type="entry name" value="Acetolactate_synth/TF_NikR_C"/>
</dbReference>
<dbReference type="AlphaFoldDB" id="A0A0G1P4H3"/>
<comment type="similarity">
    <text evidence="6">Belongs to the transcriptional regulatory CopG/NikR family.</text>
</comment>
<dbReference type="PANTHER" id="PTHR34719">
    <property type="entry name" value="NICKEL-RESPONSIVE REGULATOR"/>
    <property type="match status" value="1"/>
</dbReference>